<feature type="domain" description="Cell envelope-related transcriptional attenuator" evidence="4">
    <location>
        <begin position="99"/>
        <end position="253"/>
    </location>
</feature>
<feature type="region of interest" description="Disordered" evidence="2">
    <location>
        <begin position="346"/>
        <end position="397"/>
    </location>
</feature>
<evidence type="ECO:0000256" key="3">
    <source>
        <dbReference type="SAM" id="Phobius"/>
    </source>
</evidence>
<dbReference type="InterPro" id="IPR050922">
    <property type="entry name" value="LytR/CpsA/Psr_CW_biosynth"/>
</dbReference>
<evidence type="ECO:0000313" key="5">
    <source>
        <dbReference type="EMBL" id="THV14808.1"/>
    </source>
</evidence>
<evidence type="ECO:0000259" key="4">
    <source>
        <dbReference type="Pfam" id="PF03816"/>
    </source>
</evidence>
<feature type="compositionally biased region" description="Basic and acidic residues" evidence="2">
    <location>
        <begin position="388"/>
        <end position="397"/>
    </location>
</feature>
<comment type="caution">
    <text evidence="5">The sequence shown here is derived from an EMBL/GenBank/DDBJ whole genome shotgun (WGS) entry which is preliminary data.</text>
</comment>
<feature type="transmembrane region" description="Helical" evidence="3">
    <location>
        <begin position="23"/>
        <end position="46"/>
    </location>
</feature>
<dbReference type="NCBIfam" id="TIGR00350">
    <property type="entry name" value="lytR_cpsA_psr"/>
    <property type="match status" value="1"/>
</dbReference>
<proteinExistence type="inferred from homology"/>
<comment type="similarity">
    <text evidence="1">Belongs to the LytR/CpsA/Psr (LCP) family.</text>
</comment>
<evidence type="ECO:0000256" key="1">
    <source>
        <dbReference type="ARBA" id="ARBA00006068"/>
    </source>
</evidence>
<keyword evidence="3" id="KW-1133">Transmembrane helix</keyword>
<dbReference type="PANTHER" id="PTHR33392:SF6">
    <property type="entry name" value="POLYISOPRENYL-TEICHOIC ACID--PEPTIDOGLYCAN TEICHOIC ACID TRANSFERASE TAGU"/>
    <property type="match status" value="1"/>
</dbReference>
<organism evidence="5 6">
    <name type="scientific">Nocardioides caeni</name>
    <dbReference type="NCBI Taxonomy" id="574700"/>
    <lineage>
        <taxon>Bacteria</taxon>
        <taxon>Bacillati</taxon>
        <taxon>Actinomycetota</taxon>
        <taxon>Actinomycetes</taxon>
        <taxon>Propionibacteriales</taxon>
        <taxon>Nocardioidaceae</taxon>
        <taxon>Nocardioides</taxon>
    </lineage>
</organism>
<feature type="compositionally biased region" description="Polar residues" evidence="2">
    <location>
        <begin position="349"/>
        <end position="359"/>
    </location>
</feature>
<name>A0A4S8NED8_9ACTN</name>
<protein>
    <submittedName>
        <fullName evidence="5">LytR family transcriptional regulator</fullName>
    </submittedName>
</protein>
<evidence type="ECO:0000256" key="2">
    <source>
        <dbReference type="SAM" id="MobiDB-lite"/>
    </source>
</evidence>
<keyword evidence="3" id="KW-0812">Transmembrane</keyword>
<evidence type="ECO:0000313" key="6">
    <source>
        <dbReference type="Proteomes" id="UP000307087"/>
    </source>
</evidence>
<dbReference type="PANTHER" id="PTHR33392">
    <property type="entry name" value="POLYISOPRENYL-TEICHOIC ACID--PEPTIDOGLYCAN TEICHOIC ACID TRANSFERASE TAGU"/>
    <property type="match status" value="1"/>
</dbReference>
<feature type="compositionally biased region" description="Low complexity" evidence="2">
    <location>
        <begin position="360"/>
        <end position="377"/>
    </location>
</feature>
<keyword evidence="6" id="KW-1185">Reference proteome</keyword>
<dbReference type="Proteomes" id="UP000307087">
    <property type="component" value="Unassembled WGS sequence"/>
</dbReference>
<sequence>MDEHDGSPGRGGRRRAATPKRTVVRVIVASLLGRGLVTGVGIVVAYERFNGNLTHVDVSDQLGDDRPDQAIEGDLNVLVMGDDTREGSNGIDSESGGGSDTTILFHLSADRKFAYGISIPRDTAVMRPECYEEDETPIAASDGYVKWNDAFLVGGPACTIRQVEQLTGVFVDKYVVVDFNGFKGMVDALDGVEVCIPEDIVDTEHGITLKAGTREIFGDEALSYVRVRNVGDGTDLQRIKRQQTFISSMISEAVGAEMLARPDQLLRFLNAATKSLTTDFDNVAQLAKLGQSFNGIGLDNIAFVTTPWTYDTDKVSGGVEWLPEVEDLWQLVIDDQPLTEEFLDDGISAATNPDGTTSESADPSGGATGSSDGASDGATGGDGAGLDEEGRADASLC</sequence>
<dbReference type="AlphaFoldDB" id="A0A4S8NED8"/>
<dbReference type="Gene3D" id="3.40.630.190">
    <property type="entry name" value="LCP protein"/>
    <property type="match status" value="1"/>
</dbReference>
<dbReference type="EMBL" id="STGW01000004">
    <property type="protein sequence ID" value="THV14808.1"/>
    <property type="molecule type" value="Genomic_DNA"/>
</dbReference>
<dbReference type="Pfam" id="PF03816">
    <property type="entry name" value="LytR_cpsA_psr"/>
    <property type="match status" value="1"/>
</dbReference>
<dbReference type="OrthoDB" id="9782542at2"/>
<keyword evidence="3" id="KW-0472">Membrane</keyword>
<dbReference type="RefSeq" id="WP_136562570.1">
    <property type="nucleotide sequence ID" value="NZ_STGW01000004.1"/>
</dbReference>
<reference evidence="5 6" key="1">
    <citation type="journal article" date="2009" name="Int. J. Syst. Evol. Microbiol.">
        <title>Nocardioides caeni sp. nov., isolated from wastewater.</title>
        <authorList>
            <person name="Yoon J.H."/>
            <person name="Kang S.J."/>
            <person name="Park S."/>
            <person name="Kim W."/>
            <person name="Oh T.K."/>
        </authorList>
    </citation>
    <scope>NUCLEOTIDE SEQUENCE [LARGE SCALE GENOMIC DNA]</scope>
    <source>
        <strain evidence="5 6">DSM 23134</strain>
    </source>
</reference>
<dbReference type="InterPro" id="IPR004474">
    <property type="entry name" value="LytR_CpsA_psr"/>
</dbReference>
<accession>A0A4S8NED8</accession>
<gene>
    <name evidence="5" type="ORF">E9934_09200</name>
</gene>